<dbReference type="PRINTS" id="PR00364">
    <property type="entry name" value="DISEASERSIST"/>
</dbReference>
<dbReference type="Pfam" id="PF23247">
    <property type="entry name" value="LRR_RPS2"/>
    <property type="match status" value="1"/>
</dbReference>
<keyword evidence="5" id="KW-0611">Plant defense</keyword>
<evidence type="ECO:0000256" key="5">
    <source>
        <dbReference type="ARBA" id="ARBA00022821"/>
    </source>
</evidence>
<evidence type="ECO:0000256" key="2">
    <source>
        <dbReference type="ARBA" id="ARBA00004496"/>
    </source>
</evidence>
<evidence type="ECO:0000256" key="3">
    <source>
        <dbReference type="ARBA" id="ARBA00022490"/>
    </source>
</evidence>
<dbReference type="Gene3D" id="3.40.50.300">
    <property type="entry name" value="P-loop containing nucleotide triphosphate hydrolases"/>
    <property type="match status" value="1"/>
</dbReference>
<accession>A0A6A6N1T6</accession>
<dbReference type="AlphaFoldDB" id="A0A6A6N1T6"/>
<dbReference type="FunFam" id="3.40.50.300:FF:001091">
    <property type="entry name" value="Probable disease resistance protein At1g61300"/>
    <property type="match status" value="1"/>
</dbReference>
<dbReference type="PANTHER" id="PTHR31250">
    <property type="entry name" value="IQ DOMAIN-CONTAINING PROTEIN IQM3"/>
    <property type="match status" value="1"/>
</dbReference>
<dbReference type="PANTHER" id="PTHR31250:SF10">
    <property type="entry name" value="IQ DOMAIN-CONTAINING PROTEIN IQM3"/>
    <property type="match status" value="1"/>
</dbReference>
<sequence>MSETMTSPFQELEQIFEASNQHWSKAASSQGSEPEIMQIQEMHAKSHYSALKQAAMLSEMSLEATAQNVIPSSRLMKVYHILNKITRRIGNSNISTIGICGEGGVGKTTLLEALKIQPAIRDEFQFVIWVTVPKILNLTEVRLEIARQLRLSDKKPIYRETLLSFLKRVKFFLILDGVHEFIGLNTVGIPKPTPENGCKIVLTTRSGQICDRMLVDWKINLEDLLWQLFCENVDEIVYSSNLQILARKIVDLCCYHSHAIFLMSKALKDESDVDVWNNAIETMSMQPASPEQELEHIMVNVLKFTYHRLPDDTTRRRLKNCALFFANQEIAKESLIDNWISDDLTDMYQKGQKVLETLVNAGLLESSEDGHIFKLHETDRCILLEHVFPSVEGLFLMRNNSKLTELPKDVDWTKFHEIYLMDNKLTELSENLSCPQAQALFLQRNLKLRKISDSFFPGMLNLQILNLSGTPIKSLPDPLFKLVNLKSFFLNHCVLLKLLPSGIGNLSCLEVFHLEGTEIIALPKEVERLKNLTSLKVSFREPVSFNQQPKTVIPVGVIPNLSKLENLYIDVSPEDDRWKASVGRVVLEVCTLTTLDTLQFNFPTVELLSHFNWNTIPTSPPLTHFKFTVGDHTNRIIGQLPRDAEVELGRYDKCLKYVNGKGAPEEIKKVLRHASAFFLDRNMTVEKLSEFEITNMKQLKCCVIGECDKLQAIIDGDQMVTNASGGLEVGFKSLEYLYIYCARSLRSIWEGRLDNSGFKVLKYLVLYMCPQLTAIFTPGSLANLSSLEELTVDDCSRVTSLVGGSDCENEIKNVLPALKKISLRFLAELDNISDVVRISPRLEWMNFYHCPNLKSLPIGKVFHTKWRQIKGEESWWQASEWQYTEQDSWKGIFTPYGEIVGFSPSFKRSDALSEATASSFFEGEIVGFSPSVKRSDALLEATASSLFEGDVMDAIWNSPVVEVSRGVCLHNVAVKLQKVYRSYRTRRRLADSAVKAEELWWQAIGSAGLNHSTISFFNFSKLEPVGSRWIRATLNASKQLLKGLVSVTLSRLDIGDGKELDLEECPRSKLRQQCIKYLGPQEREHYEYIVVEGKIIHKQTWNLLDTSNGSKGTKWIFVMSTSKRLYAGEKKKGIFHHSSFLAGAATLAAGRLTVENGILKSISPCMGHYQPTEDSFDSFLSFLQDNGVSLDEVQINKVSEDSYVYDDGKFNASGTIGEV</sequence>
<comment type="subcellular location">
    <subcellularLocation>
        <location evidence="2">Cytoplasm</location>
    </subcellularLocation>
    <subcellularLocation>
        <location evidence="1">Nucleus</location>
    </subcellularLocation>
</comment>
<dbReference type="InterPro" id="IPR001611">
    <property type="entry name" value="Leu-rich_rpt"/>
</dbReference>
<gene>
    <name evidence="10" type="ORF">GH714_024803</name>
</gene>
<name>A0A6A6N1T6_HEVBR</name>
<dbReference type="PROSITE" id="PS51450">
    <property type="entry name" value="LRR"/>
    <property type="match status" value="1"/>
</dbReference>
<evidence type="ECO:0000256" key="4">
    <source>
        <dbReference type="ARBA" id="ARBA00022737"/>
    </source>
</evidence>
<dbReference type="PROSITE" id="PS50096">
    <property type="entry name" value="IQ"/>
    <property type="match status" value="1"/>
</dbReference>
<keyword evidence="4" id="KW-0677">Repeat</keyword>
<evidence type="ECO:0000259" key="9">
    <source>
        <dbReference type="Pfam" id="PF23598"/>
    </source>
</evidence>
<evidence type="ECO:0000259" key="7">
    <source>
        <dbReference type="Pfam" id="PF00931"/>
    </source>
</evidence>
<keyword evidence="6" id="KW-0539">Nucleus</keyword>
<evidence type="ECO:0000259" key="8">
    <source>
        <dbReference type="Pfam" id="PF23247"/>
    </source>
</evidence>
<dbReference type="InterPro" id="IPR027417">
    <property type="entry name" value="P-loop_NTPase"/>
</dbReference>
<dbReference type="InterPro" id="IPR055414">
    <property type="entry name" value="LRR_R13L4/SHOC2-like"/>
</dbReference>
<evidence type="ECO:0000256" key="1">
    <source>
        <dbReference type="ARBA" id="ARBA00004123"/>
    </source>
</evidence>
<dbReference type="GO" id="GO:0005634">
    <property type="term" value="C:nucleus"/>
    <property type="evidence" value="ECO:0007669"/>
    <property type="project" value="UniProtKB-SubCell"/>
</dbReference>
<keyword evidence="11" id="KW-1185">Reference proteome</keyword>
<dbReference type="Pfam" id="PF00931">
    <property type="entry name" value="NB-ARC"/>
    <property type="match status" value="1"/>
</dbReference>
<dbReference type="InterPro" id="IPR057135">
    <property type="entry name" value="At4g27190-like_LRR"/>
</dbReference>
<dbReference type="EMBL" id="JAAGAX010000003">
    <property type="protein sequence ID" value="KAF2320162.1"/>
    <property type="molecule type" value="Genomic_DNA"/>
</dbReference>
<comment type="caution">
    <text evidence="10">The sequence shown here is derived from an EMBL/GenBank/DDBJ whole genome shotgun (WGS) entry which is preliminary data.</text>
</comment>
<dbReference type="InterPro" id="IPR044159">
    <property type="entry name" value="IQM"/>
</dbReference>
<dbReference type="InterPro" id="IPR032675">
    <property type="entry name" value="LRR_dom_sf"/>
</dbReference>
<dbReference type="GO" id="GO:0043531">
    <property type="term" value="F:ADP binding"/>
    <property type="evidence" value="ECO:0007669"/>
    <property type="project" value="InterPro"/>
</dbReference>
<dbReference type="SUPFAM" id="SSF52058">
    <property type="entry name" value="L domain-like"/>
    <property type="match status" value="1"/>
</dbReference>
<feature type="domain" description="Disease resistance R13L4/SHOC-2-like LRR" evidence="9">
    <location>
        <begin position="427"/>
        <end position="582"/>
    </location>
</feature>
<evidence type="ECO:0000256" key="6">
    <source>
        <dbReference type="ARBA" id="ARBA00023242"/>
    </source>
</evidence>
<dbReference type="Pfam" id="PF23598">
    <property type="entry name" value="LRR_14"/>
    <property type="match status" value="1"/>
</dbReference>
<feature type="domain" description="Disease resistance protein At4g27190-like leucine-rich repeats" evidence="8">
    <location>
        <begin position="694"/>
        <end position="795"/>
    </location>
</feature>
<proteinExistence type="predicted"/>
<evidence type="ECO:0000313" key="11">
    <source>
        <dbReference type="Proteomes" id="UP000467840"/>
    </source>
</evidence>
<reference evidence="10 11" key="1">
    <citation type="journal article" date="2020" name="Mol. Plant">
        <title>The Chromosome-Based Rubber Tree Genome Provides New Insights into Spurge Genome Evolution and Rubber Biosynthesis.</title>
        <authorList>
            <person name="Liu J."/>
            <person name="Shi C."/>
            <person name="Shi C.C."/>
            <person name="Li W."/>
            <person name="Zhang Q.J."/>
            <person name="Zhang Y."/>
            <person name="Li K."/>
            <person name="Lu H.F."/>
            <person name="Shi C."/>
            <person name="Zhu S.T."/>
            <person name="Xiao Z.Y."/>
            <person name="Nan H."/>
            <person name="Yue Y."/>
            <person name="Zhu X.G."/>
            <person name="Wu Y."/>
            <person name="Hong X.N."/>
            <person name="Fan G.Y."/>
            <person name="Tong Y."/>
            <person name="Zhang D."/>
            <person name="Mao C.L."/>
            <person name="Liu Y.L."/>
            <person name="Hao S.J."/>
            <person name="Liu W.Q."/>
            <person name="Lv M.Q."/>
            <person name="Zhang H.B."/>
            <person name="Liu Y."/>
            <person name="Hu-Tang G.R."/>
            <person name="Wang J.P."/>
            <person name="Wang J.H."/>
            <person name="Sun Y.H."/>
            <person name="Ni S.B."/>
            <person name="Chen W.B."/>
            <person name="Zhang X.C."/>
            <person name="Jiao Y.N."/>
            <person name="Eichler E.E."/>
            <person name="Li G.H."/>
            <person name="Liu X."/>
            <person name="Gao L.Z."/>
        </authorList>
    </citation>
    <scope>NUCLEOTIDE SEQUENCE [LARGE SCALE GENOMIC DNA]</scope>
    <source>
        <strain evidence="11">cv. GT1</strain>
        <tissue evidence="10">Leaf</tissue>
    </source>
</reference>
<evidence type="ECO:0000313" key="10">
    <source>
        <dbReference type="EMBL" id="KAF2320162.1"/>
    </source>
</evidence>
<dbReference type="Proteomes" id="UP000467840">
    <property type="component" value="Chromosome 10"/>
</dbReference>
<keyword evidence="3" id="KW-0963">Cytoplasm</keyword>
<protein>
    <submittedName>
        <fullName evidence="10">Uncharacterized protein</fullName>
    </submittedName>
</protein>
<organism evidence="10 11">
    <name type="scientific">Hevea brasiliensis</name>
    <name type="common">Para rubber tree</name>
    <name type="synonym">Siphonia brasiliensis</name>
    <dbReference type="NCBI Taxonomy" id="3981"/>
    <lineage>
        <taxon>Eukaryota</taxon>
        <taxon>Viridiplantae</taxon>
        <taxon>Streptophyta</taxon>
        <taxon>Embryophyta</taxon>
        <taxon>Tracheophyta</taxon>
        <taxon>Spermatophyta</taxon>
        <taxon>Magnoliopsida</taxon>
        <taxon>eudicotyledons</taxon>
        <taxon>Gunneridae</taxon>
        <taxon>Pentapetalae</taxon>
        <taxon>rosids</taxon>
        <taxon>fabids</taxon>
        <taxon>Malpighiales</taxon>
        <taxon>Euphorbiaceae</taxon>
        <taxon>Crotonoideae</taxon>
        <taxon>Micrandreae</taxon>
        <taxon>Hevea</taxon>
    </lineage>
</organism>
<dbReference type="GO" id="GO:0006952">
    <property type="term" value="P:defense response"/>
    <property type="evidence" value="ECO:0007669"/>
    <property type="project" value="UniProtKB-KW"/>
</dbReference>
<dbReference type="GO" id="GO:0005737">
    <property type="term" value="C:cytoplasm"/>
    <property type="evidence" value="ECO:0007669"/>
    <property type="project" value="UniProtKB-SubCell"/>
</dbReference>
<dbReference type="InterPro" id="IPR002182">
    <property type="entry name" value="NB-ARC"/>
</dbReference>
<dbReference type="Gene3D" id="3.80.10.10">
    <property type="entry name" value="Ribonuclease Inhibitor"/>
    <property type="match status" value="2"/>
</dbReference>
<feature type="domain" description="NB-ARC" evidence="7">
    <location>
        <begin position="82"/>
        <end position="233"/>
    </location>
</feature>
<dbReference type="SUPFAM" id="SSF52540">
    <property type="entry name" value="P-loop containing nucleoside triphosphate hydrolases"/>
    <property type="match status" value="1"/>
</dbReference>